<evidence type="ECO:0000313" key="7">
    <source>
        <dbReference type="Proteomes" id="UP000252479"/>
    </source>
</evidence>
<keyword evidence="3 4" id="KW-0998">Cell outer membrane</keyword>
<sequence>MRKMFSRSLALTVIALGLLGCSSEEDTIVMSPLPIVKSEFTPSTEWTASVGDGVGHFFSKLSPVYAYDKVFVASRDGEVKALDPENGKTLWEVDLGDDVPARLSGGLTASYDKVFVGSENGQAYALSVEDGSIVWQKKVDGEVLAKPLADENLVMFHTNKGSLVAVRQDSGDSAWEIRNEVPNLTLRGDSSPVSVSGGVFWGMSNGRLAAALIQKGQLLWQQPIGTPKGSTEIDRLVDVDASPLIIGSNLYAVGINGQLVAIDLRSGSPMWKRAYSSATDLATDGSRIFVVTDKDHISAVDVRSGTKLWDNSSLQYRQLTAPVMIGDYLVVGDSEGYLHWMDRTSGKFIAQQLIDDEGIAVSPIETADGFIVITRDGEIKKMQIPSGS</sequence>
<keyword evidence="2 4" id="KW-0472">Membrane</keyword>
<evidence type="ECO:0000256" key="1">
    <source>
        <dbReference type="ARBA" id="ARBA00022729"/>
    </source>
</evidence>
<evidence type="ECO:0000256" key="2">
    <source>
        <dbReference type="ARBA" id="ARBA00023136"/>
    </source>
</evidence>
<dbReference type="OrthoDB" id="5173551at2"/>
<dbReference type="GeneID" id="303187866"/>
<dbReference type="AlphaFoldDB" id="A0A368LLG3"/>
<dbReference type="HAMAP" id="MF_00923">
    <property type="entry name" value="OM_assembly_BamB"/>
    <property type="match status" value="1"/>
</dbReference>
<dbReference type="RefSeq" id="WP_086959442.1">
    <property type="nucleotide sequence ID" value="NZ_AP018680.1"/>
</dbReference>
<dbReference type="InterPro" id="IPR015943">
    <property type="entry name" value="WD40/YVTN_repeat-like_dom_sf"/>
</dbReference>
<evidence type="ECO:0000256" key="3">
    <source>
        <dbReference type="ARBA" id="ARBA00023237"/>
    </source>
</evidence>
<gene>
    <name evidence="4" type="primary">bamB</name>
    <name evidence="6" type="ORF">CIK83_02995</name>
</gene>
<comment type="subunit">
    <text evidence="4">Part of the Bam complex.</text>
</comment>
<dbReference type="SUPFAM" id="SSF50998">
    <property type="entry name" value="Quinoprotein alcohol dehydrogenase-like"/>
    <property type="match status" value="1"/>
</dbReference>
<organism evidence="6 7">
    <name type="scientific">Vibrio casei</name>
    <dbReference type="NCBI Taxonomy" id="673372"/>
    <lineage>
        <taxon>Bacteria</taxon>
        <taxon>Pseudomonadati</taxon>
        <taxon>Pseudomonadota</taxon>
        <taxon>Gammaproteobacteria</taxon>
        <taxon>Vibrionales</taxon>
        <taxon>Vibrionaceae</taxon>
        <taxon>Vibrio</taxon>
    </lineage>
</organism>
<dbReference type="SMART" id="SM00564">
    <property type="entry name" value="PQQ"/>
    <property type="match status" value="7"/>
</dbReference>
<reference evidence="6 7" key="1">
    <citation type="journal article" date="2017" name="Elife">
        <title>Extensive horizontal gene transfer in cheese-associated bacteria.</title>
        <authorList>
            <person name="Bonham K.S."/>
            <person name="Wolfe B.E."/>
            <person name="Dutton R.J."/>
        </authorList>
    </citation>
    <scope>NUCLEOTIDE SEQUENCE [LARGE SCALE GENOMIC DNA]</scope>
    <source>
        <strain evidence="6 7">JB196</strain>
    </source>
</reference>
<dbReference type="GO" id="GO:0043165">
    <property type="term" value="P:Gram-negative-bacterium-type cell outer membrane assembly"/>
    <property type="evidence" value="ECO:0007669"/>
    <property type="project" value="UniProtKB-UniRule"/>
</dbReference>
<dbReference type="InterPro" id="IPR018391">
    <property type="entry name" value="PQQ_b-propeller_rpt"/>
</dbReference>
<comment type="function">
    <text evidence="4">Part of the outer membrane protein assembly complex, which is involved in assembly and insertion of beta-barrel proteins into the outer membrane.</text>
</comment>
<dbReference type="GO" id="GO:0009279">
    <property type="term" value="C:cell outer membrane"/>
    <property type="evidence" value="ECO:0007669"/>
    <property type="project" value="UniProtKB-SubCell"/>
</dbReference>
<dbReference type="PANTHER" id="PTHR34512:SF30">
    <property type="entry name" value="OUTER MEMBRANE PROTEIN ASSEMBLY FACTOR BAMB"/>
    <property type="match status" value="1"/>
</dbReference>
<keyword evidence="4" id="KW-0564">Palmitate</keyword>
<keyword evidence="4" id="KW-0449">Lipoprotein</keyword>
<dbReference type="PANTHER" id="PTHR34512">
    <property type="entry name" value="CELL SURFACE PROTEIN"/>
    <property type="match status" value="1"/>
</dbReference>
<dbReference type="PROSITE" id="PS51257">
    <property type="entry name" value="PROKAR_LIPOPROTEIN"/>
    <property type="match status" value="1"/>
</dbReference>
<dbReference type="GO" id="GO:0051205">
    <property type="term" value="P:protein insertion into membrane"/>
    <property type="evidence" value="ECO:0007669"/>
    <property type="project" value="UniProtKB-UniRule"/>
</dbReference>
<dbReference type="Pfam" id="PF13360">
    <property type="entry name" value="PQQ_2"/>
    <property type="match status" value="1"/>
</dbReference>
<evidence type="ECO:0000259" key="5">
    <source>
        <dbReference type="Pfam" id="PF13360"/>
    </source>
</evidence>
<dbReference type="InterPro" id="IPR002372">
    <property type="entry name" value="PQQ_rpt_dom"/>
</dbReference>
<comment type="similarity">
    <text evidence="4">Belongs to the BamB family.</text>
</comment>
<evidence type="ECO:0000313" key="6">
    <source>
        <dbReference type="EMBL" id="RCS72661.1"/>
    </source>
</evidence>
<dbReference type="EMBL" id="QPGL01000001">
    <property type="protein sequence ID" value="RCS72661.1"/>
    <property type="molecule type" value="Genomic_DNA"/>
</dbReference>
<dbReference type="Gene3D" id="2.130.10.10">
    <property type="entry name" value="YVTN repeat-like/Quinoprotein amine dehydrogenase"/>
    <property type="match status" value="1"/>
</dbReference>
<evidence type="ECO:0000256" key="4">
    <source>
        <dbReference type="HAMAP-Rule" id="MF_00923"/>
    </source>
</evidence>
<dbReference type="Proteomes" id="UP000252479">
    <property type="component" value="Unassembled WGS sequence"/>
</dbReference>
<comment type="caution">
    <text evidence="6">The sequence shown here is derived from an EMBL/GenBank/DDBJ whole genome shotgun (WGS) entry which is preliminary data.</text>
</comment>
<dbReference type="InterPro" id="IPR017687">
    <property type="entry name" value="BamB"/>
</dbReference>
<feature type="domain" description="Pyrrolo-quinoline quinone repeat" evidence="5">
    <location>
        <begin position="75"/>
        <end position="310"/>
    </location>
</feature>
<dbReference type="InterPro" id="IPR011047">
    <property type="entry name" value="Quinoprotein_ADH-like_sf"/>
</dbReference>
<keyword evidence="7" id="KW-1185">Reference proteome</keyword>
<comment type="subcellular location">
    <subcellularLocation>
        <location evidence="4">Cell outer membrane</location>
        <topology evidence="4">Lipid-anchor</topology>
    </subcellularLocation>
</comment>
<keyword evidence="1 4" id="KW-0732">Signal</keyword>
<dbReference type="NCBIfam" id="NF008351">
    <property type="entry name" value="PRK11138.1"/>
    <property type="match status" value="1"/>
</dbReference>
<accession>A0A368LLG3</accession>
<protein>
    <recommendedName>
        <fullName evidence="4">Outer membrane protein assembly factor BamB</fullName>
    </recommendedName>
</protein>
<proteinExistence type="inferred from homology"/>
<dbReference type="NCBIfam" id="TIGR03300">
    <property type="entry name" value="assembly_YfgL"/>
    <property type="match status" value="1"/>
</dbReference>
<name>A0A368LLG3_9VIBR</name>